<dbReference type="EMBL" id="QDEB01069819">
    <property type="protein sequence ID" value="RZC35554.1"/>
    <property type="molecule type" value="Genomic_DNA"/>
</dbReference>
<dbReference type="Proteomes" id="UP000292052">
    <property type="component" value="Unassembled WGS sequence"/>
</dbReference>
<dbReference type="CDD" id="cd08616">
    <property type="entry name" value="PI-PLCXD1c"/>
    <property type="match status" value="1"/>
</dbReference>
<dbReference type="PROSITE" id="PS50007">
    <property type="entry name" value="PIPLC_X_DOMAIN"/>
    <property type="match status" value="1"/>
</dbReference>
<keyword evidence="3" id="KW-1185">Reference proteome</keyword>
<dbReference type="Gene3D" id="3.20.20.190">
    <property type="entry name" value="Phosphatidylinositol (PI) phosphodiesterase"/>
    <property type="match status" value="1"/>
</dbReference>
<gene>
    <name evidence="2" type="ORF">BDFB_007935</name>
</gene>
<feature type="domain" description="Phosphatidylinositol-specific phospholipase C X" evidence="1">
    <location>
        <begin position="25"/>
        <end position="194"/>
    </location>
</feature>
<evidence type="ECO:0000259" key="1">
    <source>
        <dbReference type="SMART" id="SM00148"/>
    </source>
</evidence>
<comment type="caution">
    <text evidence="2">The sequence shown here is derived from an EMBL/GenBank/DDBJ whole genome shotgun (WGS) entry which is preliminary data.</text>
</comment>
<dbReference type="AlphaFoldDB" id="A0A482VS26"/>
<dbReference type="OrthoDB" id="1046782at2759"/>
<evidence type="ECO:0000313" key="2">
    <source>
        <dbReference type="EMBL" id="RZC35554.1"/>
    </source>
</evidence>
<dbReference type="InterPro" id="IPR051057">
    <property type="entry name" value="PI-PLC_domain"/>
</dbReference>
<evidence type="ECO:0000313" key="3">
    <source>
        <dbReference type="Proteomes" id="UP000292052"/>
    </source>
</evidence>
<dbReference type="InterPro" id="IPR000909">
    <property type="entry name" value="PLipase_C_PInositol-sp_X_dom"/>
</dbReference>
<protein>
    <submittedName>
        <fullName evidence="2">PI-PLC-X domain containing protein</fullName>
    </submittedName>
</protein>
<sequence>MAKTPKSCTQNLEFWMTNLPQRLRTTPLIYLTIPGSHDSTSYAIKRTSELAPDIHETYKRFRFLGPILRAFVASWARTQSADVTQQLANGIRYFDLRIATKAGADGFYFVHLLYSAKINQVLEQIRDFLDAHPQEVVILDCQHVYVTQQMEHERLIQIFAATFGPKMAPYNRDMEELTLDCLSRANRQVLLVYRYGEAMEGHRLLWPSGCLPTPWPDTVSAPKLFEFLNDKLRERDYSVGYVSQCVLTPNSSFIWRHFFGSLKNNLSIPLHRDKCEWLKGQKPGQGGINVVISDFVDYQDYQFSKVVIGLNRKLLEVVFRGEN</sequence>
<dbReference type="GO" id="GO:0006629">
    <property type="term" value="P:lipid metabolic process"/>
    <property type="evidence" value="ECO:0007669"/>
    <property type="project" value="InterPro"/>
</dbReference>
<dbReference type="InterPro" id="IPR042158">
    <property type="entry name" value="PLCXD1/2/3"/>
</dbReference>
<name>A0A482VS26_ASBVE</name>
<organism evidence="2 3">
    <name type="scientific">Asbolus verrucosus</name>
    <name type="common">Desert ironclad beetle</name>
    <dbReference type="NCBI Taxonomy" id="1661398"/>
    <lineage>
        <taxon>Eukaryota</taxon>
        <taxon>Metazoa</taxon>
        <taxon>Ecdysozoa</taxon>
        <taxon>Arthropoda</taxon>
        <taxon>Hexapoda</taxon>
        <taxon>Insecta</taxon>
        <taxon>Pterygota</taxon>
        <taxon>Neoptera</taxon>
        <taxon>Endopterygota</taxon>
        <taxon>Coleoptera</taxon>
        <taxon>Polyphaga</taxon>
        <taxon>Cucujiformia</taxon>
        <taxon>Tenebrionidae</taxon>
        <taxon>Pimeliinae</taxon>
        <taxon>Asbolus</taxon>
    </lineage>
</organism>
<dbReference type="SUPFAM" id="SSF51695">
    <property type="entry name" value="PLC-like phosphodiesterases"/>
    <property type="match status" value="1"/>
</dbReference>
<accession>A0A482VS26</accession>
<dbReference type="PANTHER" id="PTHR13593">
    <property type="match status" value="1"/>
</dbReference>
<dbReference type="SMART" id="SM00148">
    <property type="entry name" value="PLCXc"/>
    <property type="match status" value="1"/>
</dbReference>
<proteinExistence type="predicted"/>
<dbReference type="InterPro" id="IPR017946">
    <property type="entry name" value="PLC-like_Pdiesterase_TIM-brl"/>
</dbReference>
<reference evidence="2 3" key="1">
    <citation type="submission" date="2017-03" db="EMBL/GenBank/DDBJ databases">
        <title>Genome of the blue death feigning beetle - Asbolus verrucosus.</title>
        <authorList>
            <person name="Rider S.D."/>
        </authorList>
    </citation>
    <scope>NUCLEOTIDE SEQUENCE [LARGE SCALE GENOMIC DNA]</scope>
    <source>
        <strain evidence="2">Butters</strain>
        <tissue evidence="2">Head and leg muscle</tissue>
    </source>
</reference>
<dbReference type="GO" id="GO:0008081">
    <property type="term" value="F:phosphoric diester hydrolase activity"/>
    <property type="evidence" value="ECO:0007669"/>
    <property type="project" value="InterPro"/>
</dbReference>
<dbReference type="PANTHER" id="PTHR13593:SF113">
    <property type="entry name" value="SI:DKEY-266F7.9"/>
    <property type="match status" value="1"/>
</dbReference>
<dbReference type="Pfam" id="PF00388">
    <property type="entry name" value="PI-PLC-X"/>
    <property type="match status" value="1"/>
</dbReference>